<dbReference type="EMBL" id="JACCFM010000001">
    <property type="protein sequence ID" value="NYJ19533.1"/>
    <property type="molecule type" value="Genomic_DNA"/>
</dbReference>
<reference evidence="1 2" key="1">
    <citation type="submission" date="2020-07" db="EMBL/GenBank/DDBJ databases">
        <title>Sequencing the genomes of 1000 actinobacteria strains.</title>
        <authorList>
            <person name="Klenk H.-P."/>
        </authorList>
    </citation>
    <scope>NUCLEOTIDE SEQUENCE [LARGE SCALE GENOMIC DNA]</scope>
    <source>
        <strain evidence="1 2">LI1</strain>
    </source>
</reference>
<dbReference type="AlphaFoldDB" id="A0A7Z0EDC7"/>
<keyword evidence="2" id="KW-1185">Reference proteome</keyword>
<evidence type="ECO:0000313" key="1">
    <source>
        <dbReference type="EMBL" id="NYJ19533.1"/>
    </source>
</evidence>
<dbReference type="InterPro" id="IPR018114">
    <property type="entry name" value="TRYPSIN_HIS"/>
</dbReference>
<dbReference type="InterPro" id="IPR043504">
    <property type="entry name" value="Peptidase_S1_PA_chymotrypsin"/>
</dbReference>
<dbReference type="InterPro" id="IPR009003">
    <property type="entry name" value="Peptidase_S1_PA"/>
</dbReference>
<gene>
    <name evidence="1" type="ORF">HNR05_001324</name>
</gene>
<dbReference type="GO" id="GO:0006508">
    <property type="term" value="P:proteolysis"/>
    <property type="evidence" value="ECO:0007669"/>
    <property type="project" value="InterPro"/>
</dbReference>
<proteinExistence type="predicted"/>
<name>A0A7Z0EDC7_9MICO</name>
<comment type="caution">
    <text evidence="1">The sequence shown here is derived from an EMBL/GenBank/DDBJ whole genome shotgun (WGS) entry which is preliminary data.</text>
</comment>
<dbReference type="Proteomes" id="UP000537260">
    <property type="component" value="Unassembled WGS sequence"/>
</dbReference>
<accession>A0A7Z0EDC7</accession>
<organism evidence="1 2">
    <name type="scientific">Glaciibacter psychrotolerans</name>
    <dbReference type="NCBI Taxonomy" id="670054"/>
    <lineage>
        <taxon>Bacteria</taxon>
        <taxon>Bacillati</taxon>
        <taxon>Actinomycetota</taxon>
        <taxon>Actinomycetes</taxon>
        <taxon>Micrococcales</taxon>
        <taxon>Microbacteriaceae</taxon>
        <taxon>Glaciibacter</taxon>
    </lineage>
</organism>
<dbReference type="RefSeq" id="WP_179578288.1">
    <property type="nucleotide sequence ID" value="NZ_JACCFM010000001.1"/>
</dbReference>
<evidence type="ECO:0000313" key="2">
    <source>
        <dbReference type="Proteomes" id="UP000537260"/>
    </source>
</evidence>
<dbReference type="Gene3D" id="2.40.10.10">
    <property type="entry name" value="Trypsin-like serine proteases"/>
    <property type="match status" value="2"/>
</dbReference>
<dbReference type="PROSITE" id="PS00134">
    <property type="entry name" value="TRYPSIN_HIS"/>
    <property type="match status" value="1"/>
</dbReference>
<dbReference type="SUPFAM" id="SSF50494">
    <property type="entry name" value="Trypsin-like serine proteases"/>
    <property type="match status" value="1"/>
</dbReference>
<dbReference type="GO" id="GO:0004252">
    <property type="term" value="F:serine-type endopeptidase activity"/>
    <property type="evidence" value="ECO:0007669"/>
    <property type="project" value="InterPro"/>
</dbReference>
<protein>
    <recommendedName>
        <fullName evidence="3">Trypsin-like serine protease</fullName>
    </recommendedName>
</protein>
<evidence type="ECO:0008006" key="3">
    <source>
        <dbReference type="Google" id="ProtNLM"/>
    </source>
</evidence>
<sequence length="373" mass="39491">MKIRDIGPQVFPDKYGGMATGKNDDQDVLAIYLTRIDEGDLSKVSDLLAVPPDKIDLRLGHLTSVQAEATFAKIGSDIANGALTGTVSVGITQDISILLKVSDQNSERVSSLQRQYGVGVEVEYGAAIEDQGANARWSDNPEWYGGDFITDRSSRGCTSSFPVKWNTNGNKYILTAGHCFGLTASVYNYATSPISHGINSFIGGVTNRSFANNAPDAELISADGSRSMWTGATNGTGLIEINAFSNPWAGMPLCISGAYDGEYCGFTASEVNTNAYISYGSVTHLVLNLTTIMNGNDQSIGPGDSGGPAYATINGVTYGLGIITSVRNNGTNSTVTCSNWSTQFASSGGRGCNNWGRITNIGPIMSMWNLSLD</sequence>